<organism evidence="1 2">
    <name type="scientific">Neofusicoccum parvum</name>
    <dbReference type="NCBI Taxonomy" id="310453"/>
    <lineage>
        <taxon>Eukaryota</taxon>
        <taxon>Fungi</taxon>
        <taxon>Dikarya</taxon>
        <taxon>Ascomycota</taxon>
        <taxon>Pezizomycotina</taxon>
        <taxon>Dothideomycetes</taxon>
        <taxon>Dothideomycetes incertae sedis</taxon>
        <taxon>Botryosphaeriales</taxon>
        <taxon>Botryosphaeriaceae</taxon>
        <taxon>Neofusicoccum</taxon>
    </lineage>
</organism>
<proteinExistence type="predicted"/>
<comment type="caution">
    <text evidence="1">The sequence shown here is derived from an EMBL/GenBank/DDBJ whole genome shotgun (WGS) entry which is preliminary data.</text>
</comment>
<evidence type="ECO:0000313" key="2">
    <source>
        <dbReference type="Proteomes" id="UP001165186"/>
    </source>
</evidence>
<keyword evidence="2" id="KW-1185">Reference proteome</keyword>
<evidence type="ECO:0000313" key="1">
    <source>
        <dbReference type="EMBL" id="GME22731.1"/>
    </source>
</evidence>
<reference evidence="1" key="1">
    <citation type="submission" date="2024-09" db="EMBL/GenBank/DDBJ databases">
        <title>Draft Genome Sequences of Neofusicoccum parvum.</title>
        <authorList>
            <person name="Ashida A."/>
            <person name="Camagna M."/>
            <person name="Tanaka A."/>
            <person name="Takemoto D."/>
        </authorList>
    </citation>
    <scope>NUCLEOTIDE SEQUENCE</scope>
    <source>
        <strain evidence="1">PPO83</strain>
    </source>
</reference>
<gene>
    <name evidence="1" type="primary">g2469</name>
    <name evidence="1" type="ORF">NpPPO83_00002469</name>
</gene>
<protein>
    <submittedName>
        <fullName evidence="1">Uncharacterized protein</fullName>
    </submittedName>
</protein>
<dbReference type="Proteomes" id="UP001165186">
    <property type="component" value="Unassembled WGS sequence"/>
</dbReference>
<accession>A0ACB5RQF1</accession>
<name>A0ACB5RQF1_9PEZI</name>
<sequence>MADPSGFSVRPAKSSDEVFDLWWPHMQSLGWNRARNDHATHWHSSGGAYLVLTRSPPPSPSGPPAPPVGVVLPVAHANRAGWIGFFVVDAAHRGGGGGALLLRAALDALARRGVDRVGLDAVLQQVPTYGRRGFVEAGRVRLCVTKRIEDLVVPAEIAEEVEAPAGLRALGEVEPARVVAADERATGLRRTALWTDELLVRREDAWGFAVEAEEGGEVLGFVLVRGCQDGYRVGPLYAARREWAKALLFEVMKKIKQLGSAAEGKSLVAEVWGENPEAVKVFEELGWEYSGIDYARMWLDGKATEAQKKGGVAEKEVFAWFDAGEG</sequence>
<dbReference type="EMBL" id="BSXG01000003">
    <property type="protein sequence ID" value="GME22731.1"/>
    <property type="molecule type" value="Genomic_DNA"/>
</dbReference>